<dbReference type="EnsemblMetazoa" id="CLYHEMT015725.1">
    <property type="protein sequence ID" value="CLYHEMP015725.1"/>
    <property type="gene ID" value="CLYHEMG015725"/>
</dbReference>
<keyword evidence="7" id="KW-1185">Reference proteome</keyword>
<accession>A0A7M5X1U5</accession>
<organism evidence="6 7">
    <name type="scientific">Clytia hemisphaerica</name>
    <dbReference type="NCBI Taxonomy" id="252671"/>
    <lineage>
        <taxon>Eukaryota</taxon>
        <taxon>Metazoa</taxon>
        <taxon>Cnidaria</taxon>
        <taxon>Hydrozoa</taxon>
        <taxon>Hydroidolina</taxon>
        <taxon>Leptothecata</taxon>
        <taxon>Obeliida</taxon>
        <taxon>Clytiidae</taxon>
        <taxon>Clytia</taxon>
    </lineage>
</organism>
<dbReference type="OrthoDB" id="5945012at2759"/>
<reference evidence="6" key="1">
    <citation type="submission" date="2021-01" db="UniProtKB">
        <authorList>
            <consortium name="EnsemblMetazoa"/>
        </authorList>
    </citation>
    <scope>IDENTIFICATION</scope>
</reference>
<dbReference type="Proteomes" id="UP000594262">
    <property type="component" value="Unplaced"/>
</dbReference>
<evidence type="ECO:0000256" key="1">
    <source>
        <dbReference type="ARBA" id="ARBA00022729"/>
    </source>
</evidence>
<keyword evidence="1" id="KW-0732">Signal</keyword>
<dbReference type="PANTHER" id="PTHR36191">
    <property type="entry name" value="ENDO/EXONUCLEASE/PHOSPHATASE DOMAIN-CONTAINING PROTEIN-RELATED"/>
    <property type="match status" value="1"/>
</dbReference>
<feature type="compositionally biased region" description="Polar residues" evidence="3">
    <location>
        <begin position="553"/>
        <end position="565"/>
    </location>
</feature>
<dbReference type="Pfam" id="PF23283">
    <property type="entry name" value="D8C_UMOD"/>
    <property type="match status" value="1"/>
</dbReference>
<protein>
    <recommendedName>
        <fullName evidence="5">UMOD/GP2/OIT3-like D8C domain-containing protein</fullName>
    </recommendedName>
</protein>
<keyword evidence="2" id="KW-1015">Disulfide bond</keyword>
<keyword evidence="4" id="KW-0472">Membrane</keyword>
<feature type="domain" description="UMOD/GP2/OIT3-like D8C" evidence="5">
    <location>
        <begin position="193"/>
        <end position="259"/>
    </location>
</feature>
<evidence type="ECO:0000313" key="6">
    <source>
        <dbReference type="EnsemblMetazoa" id="CLYHEMP015725.1"/>
    </source>
</evidence>
<evidence type="ECO:0000256" key="4">
    <source>
        <dbReference type="SAM" id="Phobius"/>
    </source>
</evidence>
<dbReference type="PANTHER" id="PTHR36191:SF4">
    <property type="entry name" value="VWFD DOMAIN-CONTAINING PROTEIN"/>
    <property type="match status" value="1"/>
</dbReference>
<keyword evidence="4" id="KW-0812">Transmembrane</keyword>
<evidence type="ECO:0000259" key="5">
    <source>
        <dbReference type="Pfam" id="PF23283"/>
    </source>
</evidence>
<sequence length="614" mass="69262">MDNELEPGWYWFLGSSGNVLMEGHPKNVKPGDTAPRFCSTTYSGTLMGSHPTEEEGIVEMNVCFRARDCYKEGIKTCTCHSINTIFVRNCRTHYIYFLMPTKRDERYCTNMISMPKKNDPPPSPKNVSEITECLQYKEMPNGPNSKRVWDQMEDVSCDNDLQGWYRFNQPEGYEMASQCLENQEITDKSRFGQPCGANFRGWMVDRHPTVEEGRVQRKICFSYDKRCYCEFYTNIAVRNCGTFYVYRLGSVPTCNAKFCGAPAGKRAKDLDYTKNKIAAGPYDMCKNYEVQYDPDRLWTYTSPTVMKCDSELYGKYRFGSKYTPWQMKEGCNTTESNSQIHRCGSKYHGFMLGEHPVPDEGYVERVICFESADNPCECKHSATVGVQNCGGFFVYYFKGVPSCSSRYCMLANNSMQIRLNPGLPPMYEIPSPNEKPTAAPVLDDDDDGNGGLIAATAALSIIILIIIILLIIIIVILVIKVLPGYRRRSRHGDETPSYASSAHDYPMQSKSKQPKQSPPPSNGGLPKEDPEQIPPYPSVLPPGREDADEMDSPASSQARPGASNSDLKDIPDDLQLTDDDDEDENADDCDTLMKKEDFNRPQSYDQLPSKDSAV</sequence>
<name>A0A7M5X1U5_9CNID</name>
<feature type="transmembrane region" description="Helical" evidence="4">
    <location>
        <begin position="452"/>
        <end position="479"/>
    </location>
</feature>
<feature type="region of interest" description="Disordered" evidence="3">
    <location>
        <begin position="488"/>
        <end position="614"/>
    </location>
</feature>
<keyword evidence="4" id="KW-1133">Transmembrane helix</keyword>
<proteinExistence type="predicted"/>
<evidence type="ECO:0000256" key="3">
    <source>
        <dbReference type="SAM" id="MobiDB-lite"/>
    </source>
</evidence>
<dbReference type="InterPro" id="IPR057774">
    <property type="entry name" value="D8C_UMOD/GP2/OIT3-like"/>
</dbReference>
<evidence type="ECO:0000256" key="2">
    <source>
        <dbReference type="ARBA" id="ARBA00023157"/>
    </source>
</evidence>
<evidence type="ECO:0000313" key="7">
    <source>
        <dbReference type="Proteomes" id="UP000594262"/>
    </source>
</evidence>
<feature type="compositionally biased region" description="Acidic residues" evidence="3">
    <location>
        <begin position="575"/>
        <end position="590"/>
    </location>
</feature>
<dbReference type="AlphaFoldDB" id="A0A7M5X1U5"/>